<dbReference type="AlphaFoldDB" id="A0A1I6DI14"/>
<evidence type="ECO:0000259" key="3">
    <source>
        <dbReference type="Pfam" id="PF14417"/>
    </source>
</evidence>
<dbReference type="OrthoDB" id="4088450at2"/>
<dbReference type="InterPro" id="IPR003594">
    <property type="entry name" value="HATPase_dom"/>
</dbReference>
<dbReference type="Pfam" id="PF13581">
    <property type="entry name" value="HATPase_c_2"/>
    <property type="match status" value="1"/>
</dbReference>
<gene>
    <name evidence="4" type="ORF">SAMN04488564_102690</name>
</gene>
<proteinExistence type="predicted"/>
<dbReference type="InterPro" id="IPR025847">
    <property type="entry name" value="MEDS_domain"/>
</dbReference>
<dbReference type="STRING" id="84724.SAMN04488564_102690"/>
<dbReference type="InterPro" id="IPR047718">
    <property type="entry name" value="RsbA-like_anti_sig"/>
</dbReference>
<dbReference type="Proteomes" id="UP000198583">
    <property type="component" value="Unassembled WGS sequence"/>
</dbReference>
<keyword evidence="1" id="KW-0723">Serine/threonine-protein kinase</keyword>
<evidence type="ECO:0000313" key="5">
    <source>
        <dbReference type="Proteomes" id="UP000198583"/>
    </source>
</evidence>
<accession>A0A1I6DI14</accession>
<evidence type="ECO:0000259" key="2">
    <source>
        <dbReference type="Pfam" id="PF13581"/>
    </source>
</evidence>
<dbReference type="RefSeq" id="WP_093589585.1">
    <property type="nucleotide sequence ID" value="NZ_FOYL01000002.1"/>
</dbReference>
<protein>
    <submittedName>
        <fullName evidence="4">Anti-sigma regulatory factor (Ser/Thr protein kinase)</fullName>
    </submittedName>
</protein>
<dbReference type="Gene3D" id="3.30.565.10">
    <property type="entry name" value="Histidine kinase-like ATPase, C-terminal domain"/>
    <property type="match status" value="1"/>
</dbReference>
<keyword evidence="4" id="KW-0808">Transferase</keyword>
<name>A0A1I6DI14_9PSEU</name>
<sequence>MTGFFHETAFYGSDDDFLAHAVPFLENGLRAGEPSVVACAEQNTALLRGALGRDTAVTYMPGADQYARPSEAIASYRELFAEHTASGAQQMRVVGDVPHPGMGAPWDWWARYEAAVNLAYAEFPVWGLCPYDTRTTPADVLADVVRTHPNISVAPGTHEPNPGYREGLAGSAQVPDVLEHRSPLVELVDPSARSVREAVGTAIGAIGLTEDDAHDVVYAASEIVTNGLTHGVTPVRFRLWSDDSRVVVTVTDRGTGPSDPLAGLMPTAETLSAGLGLWILHRTCDYVSMGRDEDGFTVRVSIGGQR</sequence>
<dbReference type="InterPro" id="IPR050267">
    <property type="entry name" value="Anti-sigma-factor_SerPK"/>
</dbReference>
<dbReference type="InterPro" id="IPR036890">
    <property type="entry name" value="HATPase_C_sf"/>
</dbReference>
<organism evidence="4 5">
    <name type="scientific">Lentzea waywayandensis</name>
    <dbReference type="NCBI Taxonomy" id="84724"/>
    <lineage>
        <taxon>Bacteria</taxon>
        <taxon>Bacillati</taxon>
        <taxon>Actinomycetota</taxon>
        <taxon>Actinomycetes</taxon>
        <taxon>Pseudonocardiales</taxon>
        <taxon>Pseudonocardiaceae</taxon>
        <taxon>Lentzea</taxon>
    </lineage>
</organism>
<evidence type="ECO:0000313" key="4">
    <source>
        <dbReference type="EMBL" id="SFR05095.1"/>
    </source>
</evidence>
<evidence type="ECO:0000256" key="1">
    <source>
        <dbReference type="ARBA" id="ARBA00022527"/>
    </source>
</evidence>
<dbReference type="GO" id="GO:0004674">
    <property type="term" value="F:protein serine/threonine kinase activity"/>
    <property type="evidence" value="ECO:0007669"/>
    <property type="project" value="UniProtKB-KW"/>
</dbReference>
<dbReference type="Pfam" id="PF14417">
    <property type="entry name" value="MEDS"/>
    <property type="match status" value="1"/>
</dbReference>
<keyword evidence="4" id="KW-0418">Kinase</keyword>
<dbReference type="EMBL" id="FOYL01000002">
    <property type="protein sequence ID" value="SFR05095.1"/>
    <property type="molecule type" value="Genomic_DNA"/>
</dbReference>
<feature type="domain" description="Histidine kinase/HSP90-like ATPase" evidence="2">
    <location>
        <begin position="192"/>
        <end position="301"/>
    </location>
</feature>
<reference evidence="5" key="1">
    <citation type="submission" date="2016-10" db="EMBL/GenBank/DDBJ databases">
        <authorList>
            <person name="Varghese N."/>
            <person name="Submissions S."/>
        </authorList>
    </citation>
    <scope>NUCLEOTIDE SEQUENCE [LARGE SCALE GENOMIC DNA]</scope>
    <source>
        <strain evidence="5">DSM 44232</strain>
    </source>
</reference>
<keyword evidence="5" id="KW-1185">Reference proteome</keyword>
<dbReference type="PANTHER" id="PTHR35526">
    <property type="entry name" value="ANTI-SIGMA-F FACTOR RSBW-RELATED"/>
    <property type="match status" value="1"/>
</dbReference>
<dbReference type="CDD" id="cd16936">
    <property type="entry name" value="HATPase_RsbW-like"/>
    <property type="match status" value="1"/>
</dbReference>
<feature type="domain" description="MEDS" evidence="3">
    <location>
        <begin position="6"/>
        <end position="149"/>
    </location>
</feature>
<dbReference type="NCBIfam" id="NF041045">
    <property type="entry name" value="RsbA_anti_sig"/>
    <property type="match status" value="1"/>
</dbReference>
<dbReference type="PANTHER" id="PTHR35526:SF3">
    <property type="entry name" value="ANTI-SIGMA-F FACTOR RSBW"/>
    <property type="match status" value="1"/>
</dbReference>
<dbReference type="SUPFAM" id="SSF55874">
    <property type="entry name" value="ATPase domain of HSP90 chaperone/DNA topoisomerase II/histidine kinase"/>
    <property type="match status" value="1"/>
</dbReference>